<comment type="caution">
    <text evidence="1">The sequence shown here is derived from an EMBL/GenBank/DDBJ whole genome shotgun (WGS) entry which is preliminary data.</text>
</comment>
<dbReference type="Proteomes" id="UP001597079">
    <property type="component" value="Unassembled WGS sequence"/>
</dbReference>
<evidence type="ECO:0000313" key="1">
    <source>
        <dbReference type="EMBL" id="MFD1675224.1"/>
    </source>
</evidence>
<reference evidence="2" key="1">
    <citation type="journal article" date="2019" name="Int. J. Syst. Evol. Microbiol.">
        <title>The Global Catalogue of Microorganisms (GCM) 10K type strain sequencing project: providing services to taxonomists for standard genome sequencing and annotation.</title>
        <authorList>
            <consortium name="The Broad Institute Genomics Platform"/>
            <consortium name="The Broad Institute Genome Sequencing Center for Infectious Disease"/>
            <person name="Wu L."/>
            <person name="Ma J."/>
        </authorList>
    </citation>
    <scope>NUCLEOTIDE SEQUENCE [LARGE SCALE GENOMIC DNA]</scope>
    <source>
        <strain evidence="2">CGMCC 1.12286</strain>
    </source>
</reference>
<proteinExistence type="predicted"/>
<name>A0ABW4JFQ9_9BACL</name>
<accession>A0ABW4JFQ9</accession>
<dbReference type="RefSeq" id="WP_377943098.1">
    <property type="nucleotide sequence ID" value="NZ_JBHUCX010000028.1"/>
</dbReference>
<organism evidence="1 2">
    <name type="scientific">Alicyclobacillus fodiniaquatilis</name>
    <dbReference type="NCBI Taxonomy" id="1661150"/>
    <lineage>
        <taxon>Bacteria</taxon>
        <taxon>Bacillati</taxon>
        <taxon>Bacillota</taxon>
        <taxon>Bacilli</taxon>
        <taxon>Bacillales</taxon>
        <taxon>Alicyclobacillaceae</taxon>
        <taxon>Alicyclobacillus</taxon>
    </lineage>
</organism>
<evidence type="ECO:0000313" key="2">
    <source>
        <dbReference type="Proteomes" id="UP001597079"/>
    </source>
</evidence>
<protein>
    <recommendedName>
        <fullName evidence="3">Nucleotidyltransferase domain-containing protein</fullName>
    </recommendedName>
</protein>
<dbReference type="SUPFAM" id="SSF81301">
    <property type="entry name" value="Nucleotidyltransferase"/>
    <property type="match status" value="1"/>
</dbReference>
<dbReference type="CDD" id="cd05403">
    <property type="entry name" value="NT_KNTase_like"/>
    <property type="match status" value="1"/>
</dbReference>
<sequence length="302" mass="33314">METVEAVLSSWKMMRRPIVGAFIHGSVAQRGTCAPGSDIDLSIITPQAPDPAWFEERDVAGHIVEIYPLGLPQLADEESILSSPALPFNLCQGIIVFDPDHSIQHIREQIRPQLCQKTYLLRRAEHCYKAASTSYADARAALEKNDGISAAQFGITVGLWNAIGLACAIECRCPTMRRGFVHIWHAAETWNRPDVIVLAQRALGSAGVTGNDLCGLAEIAGVIKARNRAGILAMVENGEVEQAAFPLLCGAIWAPEREENWEARQQILRFFGYHQRETLQERLEAAELLTELLWGIGQSLHA</sequence>
<gene>
    <name evidence="1" type="ORF">ACFSB2_11015</name>
</gene>
<dbReference type="InterPro" id="IPR043519">
    <property type="entry name" value="NT_sf"/>
</dbReference>
<evidence type="ECO:0008006" key="3">
    <source>
        <dbReference type="Google" id="ProtNLM"/>
    </source>
</evidence>
<dbReference type="EMBL" id="JBHUCX010000028">
    <property type="protein sequence ID" value="MFD1675224.1"/>
    <property type="molecule type" value="Genomic_DNA"/>
</dbReference>
<keyword evidence="2" id="KW-1185">Reference proteome</keyword>